<evidence type="ECO:0000256" key="1">
    <source>
        <dbReference type="SAM" id="MobiDB-lite"/>
    </source>
</evidence>
<proteinExistence type="predicted"/>
<feature type="compositionally biased region" description="Polar residues" evidence="1">
    <location>
        <begin position="1"/>
        <end position="16"/>
    </location>
</feature>
<name>A0ABQ1F785_SPHSA</name>
<evidence type="ECO:0000313" key="2">
    <source>
        <dbReference type="EMBL" id="GGA01395.1"/>
    </source>
</evidence>
<dbReference type="Proteomes" id="UP000628109">
    <property type="component" value="Unassembled WGS sequence"/>
</dbReference>
<evidence type="ECO:0000313" key="3">
    <source>
        <dbReference type="Proteomes" id="UP000628109"/>
    </source>
</evidence>
<accession>A0ABQ1F785</accession>
<reference evidence="3" key="1">
    <citation type="journal article" date="2019" name="Int. J. Syst. Evol. Microbiol.">
        <title>The Global Catalogue of Microorganisms (GCM) 10K type strain sequencing project: providing services to taxonomists for standard genome sequencing and annotation.</title>
        <authorList>
            <consortium name="The Broad Institute Genomics Platform"/>
            <consortium name="The Broad Institute Genome Sequencing Center for Infectious Disease"/>
            <person name="Wu L."/>
            <person name="Ma J."/>
        </authorList>
    </citation>
    <scope>NUCLEOTIDE SEQUENCE [LARGE SCALE GENOMIC DNA]</scope>
    <source>
        <strain evidence="3">CCM 7327</strain>
    </source>
</reference>
<sequence length="61" mass="6906">MRLERSTNPVVPNTFMSKDRDPDIPDARPFGERIMDMEGKGLSFHAVAGRHRTCRQLAVPP</sequence>
<feature type="region of interest" description="Disordered" evidence="1">
    <location>
        <begin position="1"/>
        <end position="25"/>
    </location>
</feature>
<gene>
    <name evidence="2" type="ORF">GCM10019071_34960</name>
</gene>
<dbReference type="EMBL" id="BMDU01000009">
    <property type="protein sequence ID" value="GGA01395.1"/>
    <property type="molecule type" value="Genomic_DNA"/>
</dbReference>
<comment type="caution">
    <text evidence="2">The sequence shown here is derived from an EMBL/GenBank/DDBJ whole genome shotgun (WGS) entry which is preliminary data.</text>
</comment>
<organism evidence="2 3">
    <name type="scientific">Sphingobium fuliginis (strain ATCC 27551)</name>
    <dbReference type="NCBI Taxonomy" id="336203"/>
    <lineage>
        <taxon>Bacteria</taxon>
        <taxon>Pseudomonadati</taxon>
        <taxon>Pseudomonadota</taxon>
        <taxon>Alphaproteobacteria</taxon>
        <taxon>Sphingomonadales</taxon>
        <taxon>Sphingomonadaceae</taxon>
        <taxon>Sphingobium</taxon>
    </lineage>
</organism>
<protein>
    <submittedName>
        <fullName evidence="2">Uncharacterized protein</fullName>
    </submittedName>
</protein>
<keyword evidence="3" id="KW-1185">Reference proteome</keyword>